<gene>
    <name evidence="3" type="ORF">SAMN05444000_12241</name>
</gene>
<dbReference type="Pfam" id="PF17171">
    <property type="entry name" value="GST_C_6"/>
    <property type="match status" value="1"/>
</dbReference>
<dbReference type="InterPro" id="IPR033468">
    <property type="entry name" value="Metaxin_GST"/>
</dbReference>
<keyword evidence="3" id="KW-0808">Transferase</keyword>
<reference evidence="4" key="1">
    <citation type="submission" date="2016-11" db="EMBL/GenBank/DDBJ databases">
        <authorList>
            <person name="Varghese N."/>
            <person name="Submissions S."/>
        </authorList>
    </citation>
    <scope>NUCLEOTIDE SEQUENCE [LARGE SCALE GENOMIC DNA]</scope>
    <source>
        <strain evidence="4">DSM 100564</strain>
    </source>
</reference>
<dbReference type="EMBL" id="FQZQ01000022">
    <property type="protein sequence ID" value="SHK21340.1"/>
    <property type="molecule type" value="Genomic_DNA"/>
</dbReference>
<protein>
    <submittedName>
        <fullName evidence="3">Glutathione S-transferase</fullName>
    </submittedName>
</protein>
<dbReference type="STRING" id="1470563.SAMN05444000_12241"/>
<dbReference type="Pfam" id="PF17172">
    <property type="entry name" value="GST_N_4"/>
    <property type="match status" value="1"/>
</dbReference>
<name>A0A1M6QML5_9RHOB</name>
<dbReference type="GO" id="GO:0005737">
    <property type="term" value="C:cytoplasm"/>
    <property type="evidence" value="ECO:0007669"/>
    <property type="project" value="TreeGrafter"/>
</dbReference>
<dbReference type="OrthoDB" id="7664269at2"/>
<dbReference type="SUPFAM" id="SSF52833">
    <property type="entry name" value="Thioredoxin-like"/>
    <property type="match status" value="1"/>
</dbReference>
<feature type="domain" description="Metaxin glutathione S-transferase" evidence="1">
    <location>
        <begin position="165"/>
        <end position="224"/>
    </location>
</feature>
<dbReference type="Proteomes" id="UP000183982">
    <property type="component" value="Unassembled WGS sequence"/>
</dbReference>
<dbReference type="Gene3D" id="3.40.30.10">
    <property type="entry name" value="Glutaredoxin"/>
    <property type="match status" value="1"/>
</dbReference>
<evidence type="ECO:0000259" key="1">
    <source>
        <dbReference type="Pfam" id="PF17171"/>
    </source>
</evidence>
<dbReference type="InterPro" id="IPR036249">
    <property type="entry name" value="Thioredoxin-like_sf"/>
</dbReference>
<accession>A0A1M6QML5</accession>
<dbReference type="InterPro" id="IPR040079">
    <property type="entry name" value="Glutathione_S-Trfase"/>
</dbReference>
<sequence length="240" mass="27084">MLTLITFPGGFGQPSHSPFCVKVMGLLRLAERGWRPKYVSNPAKMPLGRLPVLKTGDRLIPDSYIIQAWLEGQGVDFFPGLDDRARAHAHALIRMTEENLRLGLVHERWLNDSCWDIMREAFFEDVPSLLRKPISNAVRKKARTDLIAHGIAQFTEHDRRARLRYDLDAIQSQLQDKEFLFGQTPTAADAAIVPVLDGLNCLPVDTGVRRIVRDMPDLVAYVRRGRGALYPEDDEMALAA</sequence>
<dbReference type="CDD" id="cd03054">
    <property type="entry name" value="GST_N_Metaxin"/>
    <property type="match status" value="1"/>
</dbReference>
<dbReference type="SFLD" id="SFLDG01200">
    <property type="entry name" value="SUF1.1"/>
    <property type="match status" value="1"/>
</dbReference>
<dbReference type="SFLD" id="SFLDG01180">
    <property type="entry name" value="SUF1"/>
    <property type="match status" value="1"/>
</dbReference>
<dbReference type="GO" id="GO:0016740">
    <property type="term" value="F:transferase activity"/>
    <property type="evidence" value="ECO:0007669"/>
    <property type="project" value="UniProtKB-KW"/>
</dbReference>
<dbReference type="Gene3D" id="1.20.1050.10">
    <property type="match status" value="1"/>
</dbReference>
<dbReference type="InterPro" id="IPR050931">
    <property type="entry name" value="Mito_Protein_Transport_Metaxin"/>
</dbReference>
<evidence type="ECO:0000259" key="2">
    <source>
        <dbReference type="Pfam" id="PF17172"/>
    </source>
</evidence>
<dbReference type="PANTHER" id="PTHR12289:SF41">
    <property type="entry name" value="FAILED AXON CONNECTIONS-RELATED"/>
    <property type="match status" value="1"/>
</dbReference>
<dbReference type="InterPro" id="IPR012336">
    <property type="entry name" value="Thioredoxin-like_fold"/>
</dbReference>
<dbReference type="PANTHER" id="PTHR12289">
    <property type="entry name" value="METAXIN RELATED"/>
    <property type="match status" value="1"/>
</dbReference>
<feature type="domain" description="Thioredoxin-like fold" evidence="2">
    <location>
        <begin position="18"/>
        <end position="112"/>
    </location>
</feature>
<evidence type="ECO:0000313" key="3">
    <source>
        <dbReference type="EMBL" id="SHK21340.1"/>
    </source>
</evidence>
<dbReference type="SFLD" id="SFLDS00019">
    <property type="entry name" value="Glutathione_Transferase_(cytos"/>
    <property type="match status" value="1"/>
</dbReference>
<dbReference type="InterPro" id="IPR026928">
    <property type="entry name" value="FAX/IsoI-like"/>
</dbReference>
<dbReference type="InterPro" id="IPR036282">
    <property type="entry name" value="Glutathione-S-Trfase_C_sf"/>
</dbReference>
<keyword evidence="4" id="KW-1185">Reference proteome</keyword>
<dbReference type="AlphaFoldDB" id="A0A1M6QML5"/>
<evidence type="ECO:0000313" key="4">
    <source>
        <dbReference type="Proteomes" id="UP000183982"/>
    </source>
</evidence>
<proteinExistence type="predicted"/>
<organism evidence="3 4">
    <name type="scientific">Shimia gijangensis</name>
    <dbReference type="NCBI Taxonomy" id="1470563"/>
    <lineage>
        <taxon>Bacteria</taxon>
        <taxon>Pseudomonadati</taxon>
        <taxon>Pseudomonadota</taxon>
        <taxon>Alphaproteobacteria</taxon>
        <taxon>Rhodobacterales</taxon>
        <taxon>Roseobacteraceae</taxon>
    </lineage>
</organism>
<dbReference type="SUPFAM" id="SSF47616">
    <property type="entry name" value="GST C-terminal domain-like"/>
    <property type="match status" value="1"/>
</dbReference>
<dbReference type="RefSeq" id="WP_073255353.1">
    <property type="nucleotide sequence ID" value="NZ_FQZQ01000022.1"/>
</dbReference>